<comment type="caution">
    <text evidence="2">The sequence shown here is derived from an EMBL/GenBank/DDBJ whole genome shotgun (WGS) entry which is preliminary data.</text>
</comment>
<evidence type="ECO:0000313" key="3">
    <source>
        <dbReference type="Proteomes" id="UP001143486"/>
    </source>
</evidence>
<keyword evidence="3" id="KW-1185">Reference proteome</keyword>
<protein>
    <submittedName>
        <fullName evidence="2">Uncharacterized protein</fullName>
    </submittedName>
</protein>
<keyword evidence="1" id="KW-0472">Membrane</keyword>
<reference evidence="2" key="2">
    <citation type="submission" date="2023-01" db="EMBL/GenBank/DDBJ databases">
        <authorList>
            <person name="Sun Q."/>
            <person name="Evtushenko L."/>
        </authorList>
    </citation>
    <scope>NUCLEOTIDE SEQUENCE</scope>
    <source>
        <strain evidence="2">VKM B-1513</strain>
    </source>
</reference>
<dbReference type="EMBL" id="BSFE01000002">
    <property type="protein sequence ID" value="GLK51275.1"/>
    <property type="molecule type" value="Genomic_DNA"/>
</dbReference>
<dbReference type="RefSeq" id="WP_271185661.1">
    <property type="nucleotide sequence ID" value="NZ_BSFE01000002.1"/>
</dbReference>
<proteinExistence type="predicted"/>
<evidence type="ECO:0000313" key="2">
    <source>
        <dbReference type="EMBL" id="GLK51275.1"/>
    </source>
</evidence>
<feature type="transmembrane region" description="Helical" evidence="1">
    <location>
        <begin position="79"/>
        <end position="100"/>
    </location>
</feature>
<evidence type="ECO:0000256" key="1">
    <source>
        <dbReference type="SAM" id="Phobius"/>
    </source>
</evidence>
<dbReference type="AlphaFoldDB" id="A0A9W6ILF4"/>
<feature type="transmembrane region" description="Helical" evidence="1">
    <location>
        <begin position="38"/>
        <end position="59"/>
    </location>
</feature>
<keyword evidence="1" id="KW-1133">Transmembrane helix</keyword>
<dbReference type="Proteomes" id="UP001143486">
    <property type="component" value="Unassembled WGS sequence"/>
</dbReference>
<feature type="transmembrane region" description="Helical" evidence="1">
    <location>
        <begin position="12"/>
        <end position="31"/>
    </location>
</feature>
<organism evidence="2 3">
    <name type="scientific">Maricaulis virginensis</name>
    <dbReference type="NCBI Taxonomy" id="144022"/>
    <lineage>
        <taxon>Bacteria</taxon>
        <taxon>Pseudomonadati</taxon>
        <taxon>Pseudomonadota</taxon>
        <taxon>Alphaproteobacteria</taxon>
        <taxon>Maricaulales</taxon>
        <taxon>Maricaulaceae</taxon>
        <taxon>Maricaulis</taxon>
    </lineage>
</organism>
<reference evidence="2" key="1">
    <citation type="journal article" date="2014" name="Int. J. Syst. Evol. Microbiol.">
        <title>Complete genome sequence of Corynebacterium casei LMG S-19264T (=DSM 44701T), isolated from a smear-ripened cheese.</title>
        <authorList>
            <consortium name="US DOE Joint Genome Institute (JGI-PGF)"/>
            <person name="Walter F."/>
            <person name="Albersmeier A."/>
            <person name="Kalinowski J."/>
            <person name="Ruckert C."/>
        </authorList>
    </citation>
    <scope>NUCLEOTIDE SEQUENCE</scope>
    <source>
        <strain evidence="2">VKM B-1513</strain>
    </source>
</reference>
<sequence length="107" mass="12156">MYETFGDRLASGFTGFDWWLLIVLSLVAALIMRKWPQWPAAAAIAFFADAAAPFFYRWATGVPPDFAFDFAISRLDERGGIVVLLRLALYMIAIGGIFWVKRKYGRK</sequence>
<accession>A0A9W6ILF4</accession>
<keyword evidence="1" id="KW-0812">Transmembrane</keyword>
<name>A0A9W6ILF4_9PROT</name>
<gene>
    <name evidence="2" type="ORF">GCM10017621_07830</name>
</gene>